<comment type="caution">
    <text evidence="2">The sequence shown here is derived from an EMBL/GenBank/DDBJ whole genome shotgun (WGS) entry which is preliminary data.</text>
</comment>
<gene>
    <name evidence="2" type="ORF">CH371_20180</name>
</gene>
<sequence>MLSDFFNYFFKSQLVRLAFIILIFFLFFRIAFPLELNSKAIFVLIPDEYCFFALTTEAKHEDAGCGYFRSGLSVFGKEGNFIGVYRLKITQIGYFDVSNLPVKHKLYYYQGQYQQLSIFILIGMTPVIYLMSRISSRLKRN</sequence>
<evidence type="ECO:0000313" key="2">
    <source>
        <dbReference type="EMBL" id="PJZ64052.1"/>
    </source>
</evidence>
<proteinExistence type="predicted"/>
<feature type="transmembrane region" description="Helical" evidence="1">
    <location>
        <begin position="113"/>
        <end position="131"/>
    </location>
</feature>
<keyword evidence="1" id="KW-0812">Transmembrane</keyword>
<feature type="transmembrane region" description="Helical" evidence="1">
    <location>
        <begin position="14"/>
        <end position="32"/>
    </location>
</feature>
<protein>
    <submittedName>
        <fullName evidence="2">Uncharacterized protein</fullName>
    </submittedName>
</protein>
<evidence type="ECO:0000313" key="3">
    <source>
        <dbReference type="Proteomes" id="UP000231912"/>
    </source>
</evidence>
<keyword evidence="1" id="KW-1133">Transmembrane helix</keyword>
<dbReference type="AlphaFoldDB" id="A0A2M9Z6U9"/>
<dbReference type="EMBL" id="NPDT01000019">
    <property type="protein sequence ID" value="PJZ64052.1"/>
    <property type="molecule type" value="Genomic_DNA"/>
</dbReference>
<evidence type="ECO:0000256" key="1">
    <source>
        <dbReference type="SAM" id="Phobius"/>
    </source>
</evidence>
<reference evidence="2 3" key="1">
    <citation type="submission" date="2017-07" db="EMBL/GenBank/DDBJ databases">
        <title>Leptospira spp. isolated from tropical soils.</title>
        <authorList>
            <person name="Thibeaux R."/>
            <person name="Iraola G."/>
            <person name="Ferres I."/>
            <person name="Bierque E."/>
            <person name="Girault D."/>
            <person name="Soupe-Gilbert M.-E."/>
            <person name="Picardeau M."/>
            <person name="Goarant C."/>
        </authorList>
    </citation>
    <scope>NUCLEOTIDE SEQUENCE [LARGE SCALE GENOMIC DNA]</scope>
    <source>
        <strain evidence="2 3">FH2-C-A2</strain>
    </source>
</reference>
<keyword evidence="1" id="KW-0472">Membrane</keyword>
<dbReference type="Proteomes" id="UP000231912">
    <property type="component" value="Unassembled WGS sequence"/>
</dbReference>
<accession>A0A2M9Z6U9</accession>
<organism evidence="2 3">
    <name type="scientific">Leptospira wolffii</name>
    <dbReference type="NCBI Taxonomy" id="409998"/>
    <lineage>
        <taxon>Bacteria</taxon>
        <taxon>Pseudomonadati</taxon>
        <taxon>Spirochaetota</taxon>
        <taxon>Spirochaetia</taxon>
        <taxon>Leptospirales</taxon>
        <taxon>Leptospiraceae</taxon>
        <taxon>Leptospira</taxon>
    </lineage>
</organism>
<name>A0A2M9Z6U9_9LEPT</name>